<organism evidence="2 3">
    <name type="scientific">Rhizophagus irregularis</name>
    <dbReference type="NCBI Taxonomy" id="588596"/>
    <lineage>
        <taxon>Eukaryota</taxon>
        <taxon>Fungi</taxon>
        <taxon>Fungi incertae sedis</taxon>
        <taxon>Mucoromycota</taxon>
        <taxon>Glomeromycotina</taxon>
        <taxon>Glomeromycetes</taxon>
        <taxon>Glomerales</taxon>
        <taxon>Glomeraceae</taxon>
        <taxon>Rhizophagus</taxon>
    </lineage>
</organism>
<sequence length="359" mass="40911">MNPSIFNKCKKYSCICQRYRPKENVPNECLYCHHSIGYHETSTSIDTTEYPYGSCIQIQCGCQRFKNQSLNSLFCIHCNHYDGFHSDWPLKTNNNPGSDNNISSYNNLSLLSQVSPITSTNVSAMSLISSQVNTIPINNRRQRSHIPAKPAPYKSNSNRRAGRNPATILNINVIICFNQEIPNRIPKFDSPFWNDLNSRNLIKNNIRISNNSSSTEIYNLILNLFSHHLNGKRWCLFNGSTGKLRKVVYNEITCDLIRQNITKTKKMYIAPDTLDTFDIGLNSAIHSENLSPATHSKANPKDSLSTSQPENPSFTIHSEIQNEISILTERNLPLITTINDDFDSSDWLNNIQFMQFKIP</sequence>
<accession>A0A2N0SKC4</accession>
<feature type="region of interest" description="Disordered" evidence="1">
    <location>
        <begin position="142"/>
        <end position="161"/>
    </location>
</feature>
<dbReference type="VEuPathDB" id="FungiDB:FUN_024066"/>
<evidence type="ECO:0000313" key="2">
    <source>
        <dbReference type="EMBL" id="PKC76005.1"/>
    </source>
</evidence>
<dbReference type="VEuPathDB" id="FungiDB:FUN_024067"/>
<reference evidence="2 3" key="2">
    <citation type="submission" date="2017-10" db="EMBL/GenBank/DDBJ databases">
        <title>Genome analyses suggest a sexual origin of heterokaryosis in a supposedly ancient asexual fungus.</title>
        <authorList>
            <person name="Corradi N."/>
            <person name="Sedzielewska K."/>
            <person name="Noel J."/>
            <person name="Charron P."/>
            <person name="Farinelli L."/>
            <person name="Marton T."/>
            <person name="Kruger M."/>
            <person name="Pelin A."/>
            <person name="Brachmann A."/>
            <person name="Corradi N."/>
        </authorList>
    </citation>
    <scope>NUCLEOTIDE SEQUENCE [LARGE SCALE GENOMIC DNA]</scope>
    <source>
        <strain evidence="2 3">A1</strain>
    </source>
</reference>
<proteinExistence type="predicted"/>
<name>A0A2N0SKC4_9GLOM</name>
<comment type="caution">
    <text evidence="2">The sequence shown here is derived from an EMBL/GenBank/DDBJ whole genome shotgun (WGS) entry which is preliminary data.</text>
</comment>
<dbReference type="VEuPathDB" id="FungiDB:RhiirA1_528257"/>
<dbReference type="Proteomes" id="UP000232688">
    <property type="component" value="Unassembled WGS sequence"/>
</dbReference>
<protein>
    <submittedName>
        <fullName evidence="2">Uncharacterized protein</fullName>
    </submittedName>
</protein>
<evidence type="ECO:0000313" key="3">
    <source>
        <dbReference type="Proteomes" id="UP000232688"/>
    </source>
</evidence>
<dbReference type="EMBL" id="LLXH01000010">
    <property type="protein sequence ID" value="PKC76005.1"/>
    <property type="molecule type" value="Genomic_DNA"/>
</dbReference>
<reference evidence="2 3" key="1">
    <citation type="submission" date="2017-10" db="EMBL/GenBank/DDBJ databases">
        <title>Extensive intraspecific genome diversity in a model arbuscular mycorrhizal fungus.</title>
        <authorList>
            <person name="Chen E.C.H."/>
            <person name="Morin E."/>
            <person name="Baudet D."/>
            <person name="Noel J."/>
            <person name="Ndikumana S."/>
            <person name="Charron P."/>
            <person name="St-Onge C."/>
            <person name="Giorgi J."/>
            <person name="Grigoriev I.V."/>
            <person name="Roux C."/>
            <person name="Martin F.M."/>
            <person name="Corradi N."/>
        </authorList>
    </citation>
    <scope>NUCLEOTIDE SEQUENCE [LARGE SCALE GENOMIC DNA]</scope>
    <source>
        <strain evidence="2 3">A1</strain>
    </source>
</reference>
<evidence type="ECO:0000256" key="1">
    <source>
        <dbReference type="SAM" id="MobiDB-lite"/>
    </source>
</evidence>
<dbReference type="VEuPathDB" id="FungiDB:RhiirFUN_004686"/>
<gene>
    <name evidence="2" type="ORF">RhiirA1_528257</name>
</gene>
<feature type="region of interest" description="Disordered" evidence="1">
    <location>
        <begin position="290"/>
        <end position="313"/>
    </location>
</feature>
<dbReference type="AlphaFoldDB" id="A0A2N0SKC4"/>